<sequence>MVWLPLLEHAYPLFRAQVLAGLPAHCPDALTMFPVWDLVRLAFTSGSAYWVERALPWVAYVP</sequence>
<keyword evidence="2" id="KW-1185">Reference proteome</keyword>
<dbReference type="Proteomes" id="UP000601361">
    <property type="component" value="Unassembled WGS sequence"/>
</dbReference>
<dbReference type="EMBL" id="BMGS01000015">
    <property type="protein sequence ID" value="GGG60149.1"/>
    <property type="molecule type" value="Genomic_DNA"/>
</dbReference>
<comment type="caution">
    <text evidence="1">The sequence shown here is derived from an EMBL/GenBank/DDBJ whole genome shotgun (WGS) entry which is preliminary data.</text>
</comment>
<name>A0ABQ1X4W5_9BACT</name>
<accession>A0ABQ1X4W5</accession>
<evidence type="ECO:0000313" key="2">
    <source>
        <dbReference type="Proteomes" id="UP000601361"/>
    </source>
</evidence>
<proteinExistence type="predicted"/>
<organism evidence="1 2">
    <name type="scientific">Hymenobacter glacieicola</name>
    <dbReference type="NCBI Taxonomy" id="1562124"/>
    <lineage>
        <taxon>Bacteria</taxon>
        <taxon>Pseudomonadati</taxon>
        <taxon>Bacteroidota</taxon>
        <taxon>Cytophagia</taxon>
        <taxon>Cytophagales</taxon>
        <taxon>Hymenobacteraceae</taxon>
        <taxon>Hymenobacter</taxon>
    </lineage>
</organism>
<gene>
    <name evidence="1" type="ORF">GCM10011378_40140</name>
</gene>
<protein>
    <submittedName>
        <fullName evidence="1">Uncharacterized protein</fullName>
    </submittedName>
</protein>
<reference evidence="2" key="1">
    <citation type="journal article" date="2019" name="Int. J. Syst. Evol. Microbiol.">
        <title>The Global Catalogue of Microorganisms (GCM) 10K type strain sequencing project: providing services to taxonomists for standard genome sequencing and annotation.</title>
        <authorList>
            <consortium name="The Broad Institute Genomics Platform"/>
            <consortium name="The Broad Institute Genome Sequencing Center for Infectious Disease"/>
            <person name="Wu L."/>
            <person name="Ma J."/>
        </authorList>
    </citation>
    <scope>NUCLEOTIDE SEQUENCE [LARGE SCALE GENOMIC DNA]</scope>
    <source>
        <strain evidence="2">CGMCC 1.12990</strain>
    </source>
</reference>
<evidence type="ECO:0000313" key="1">
    <source>
        <dbReference type="EMBL" id="GGG60149.1"/>
    </source>
</evidence>